<name>A0A3M7PKX3_BRAPC</name>
<dbReference type="EMBL" id="REGN01010288">
    <property type="protein sequence ID" value="RMZ99307.1"/>
    <property type="molecule type" value="Genomic_DNA"/>
</dbReference>
<dbReference type="Proteomes" id="UP000276133">
    <property type="component" value="Unassembled WGS sequence"/>
</dbReference>
<gene>
    <name evidence="1" type="ORF">BpHYR1_023067</name>
</gene>
<reference evidence="1 2" key="1">
    <citation type="journal article" date="2018" name="Sci. Rep.">
        <title>Genomic signatures of local adaptation to the degree of environmental predictability in rotifers.</title>
        <authorList>
            <person name="Franch-Gras L."/>
            <person name="Hahn C."/>
            <person name="Garcia-Roger E.M."/>
            <person name="Carmona M.J."/>
            <person name="Serra M."/>
            <person name="Gomez A."/>
        </authorList>
    </citation>
    <scope>NUCLEOTIDE SEQUENCE [LARGE SCALE GENOMIC DNA]</scope>
    <source>
        <strain evidence="1">HYR1</strain>
    </source>
</reference>
<sequence length="53" mass="5707">VQRVQKGVVGSAVQHKLKHELLTIGGKQRIAKIILDAGGPGREIIKIALINLK</sequence>
<evidence type="ECO:0000313" key="1">
    <source>
        <dbReference type="EMBL" id="RMZ99307.1"/>
    </source>
</evidence>
<comment type="caution">
    <text evidence="1">The sequence shown here is derived from an EMBL/GenBank/DDBJ whole genome shotgun (WGS) entry which is preliminary data.</text>
</comment>
<keyword evidence="2" id="KW-1185">Reference proteome</keyword>
<proteinExistence type="predicted"/>
<dbReference type="AlphaFoldDB" id="A0A3M7PKX3"/>
<organism evidence="1 2">
    <name type="scientific">Brachionus plicatilis</name>
    <name type="common">Marine rotifer</name>
    <name type="synonym">Brachionus muelleri</name>
    <dbReference type="NCBI Taxonomy" id="10195"/>
    <lineage>
        <taxon>Eukaryota</taxon>
        <taxon>Metazoa</taxon>
        <taxon>Spiralia</taxon>
        <taxon>Gnathifera</taxon>
        <taxon>Rotifera</taxon>
        <taxon>Eurotatoria</taxon>
        <taxon>Monogononta</taxon>
        <taxon>Pseudotrocha</taxon>
        <taxon>Ploima</taxon>
        <taxon>Brachionidae</taxon>
        <taxon>Brachionus</taxon>
    </lineage>
</organism>
<feature type="non-terminal residue" evidence="1">
    <location>
        <position position="1"/>
    </location>
</feature>
<evidence type="ECO:0000313" key="2">
    <source>
        <dbReference type="Proteomes" id="UP000276133"/>
    </source>
</evidence>
<accession>A0A3M7PKX3</accession>
<protein>
    <submittedName>
        <fullName evidence="1">Uncharacterized protein</fullName>
    </submittedName>
</protein>